<feature type="region of interest" description="Disordered" evidence="1">
    <location>
        <begin position="83"/>
        <end position="105"/>
    </location>
</feature>
<evidence type="ECO:0000256" key="1">
    <source>
        <dbReference type="SAM" id="MobiDB-lite"/>
    </source>
</evidence>
<protein>
    <submittedName>
        <fullName evidence="2">Uncharacterized protein</fullName>
    </submittedName>
</protein>
<proteinExistence type="predicted"/>
<organism evidence="2 3">
    <name type="scientific">OM182 bacterium MED-G24</name>
    <dbReference type="NCBI Taxonomy" id="1986255"/>
    <lineage>
        <taxon>Bacteria</taxon>
        <taxon>Pseudomonadati</taxon>
        <taxon>Pseudomonadota</taxon>
        <taxon>Gammaproteobacteria</taxon>
        <taxon>OMG group</taxon>
        <taxon>OM182 clade</taxon>
    </lineage>
</organism>
<sequence>MVFEVENTLRQVTESAESVLIRSLEGFGRDTHLHDFPFTKRDESDSRSGTRPFHGAEKAMASRAIISGNLHHGNARLIAFAVPSDNNDHKTPGKKTTCPSSMNLA</sequence>
<dbReference type="EMBL" id="NTKD01000022">
    <property type="protein sequence ID" value="PDH39587.1"/>
    <property type="molecule type" value="Genomic_DNA"/>
</dbReference>
<accession>A0A2A5WTM5</accession>
<dbReference type="Proteomes" id="UP000219327">
    <property type="component" value="Unassembled WGS sequence"/>
</dbReference>
<dbReference type="AlphaFoldDB" id="A0A2A5WTM5"/>
<feature type="compositionally biased region" description="Basic and acidic residues" evidence="1">
    <location>
        <begin position="35"/>
        <end position="48"/>
    </location>
</feature>
<evidence type="ECO:0000313" key="2">
    <source>
        <dbReference type="EMBL" id="PDH39587.1"/>
    </source>
</evidence>
<comment type="caution">
    <text evidence="2">The sequence shown here is derived from an EMBL/GenBank/DDBJ whole genome shotgun (WGS) entry which is preliminary data.</text>
</comment>
<reference evidence="2 3" key="1">
    <citation type="submission" date="2017-08" db="EMBL/GenBank/DDBJ databases">
        <title>Fine stratification of microbial communities through a metagenomic profile of the photic zone.</title>
        <authorList>
            <person name="Haro-Moreno J.M."/>
            <person name="Lopez-Perez M."/>
            <person name="De La Torre J."/>
            <person name="Picazo A."/>
            <person name="Camacho A."/>
            <person name="Rodriguez-Valera F."/>
        </authorList>
    </citation>
    <scope>NUCLEOTIDE SEQUENCE [LARGE SCALE GENOMIC DNA]</scope>
    <source>
        <strain evidence="2">MED-G24</strain>
    </source>
</reference>
<name>A0A2A5WTM5_9GAMM</name>
<evidence type="ECO:0000313" key="3">
    <source>
        <dbReference type="Proteomes" id="UP000219327"/>
    </source>
</evidence>
<gene>
    <name evidence="2" type="ORF">CNE99_05310</name>
</gene>
<feature type="region of interest" description="Disordered" evidence="1">
    <location>
        <begin position="35"/>
        <end position="55"/>
    </location>
</feature>